<evidence type="ECO:0000256" key="1">
    <source>
        <dbReference type="SAM" id="MobiDB-lite"/>
    </source>
</evidence>
<organism evidence="2 3">
    <name type="scientific">Fusarium venenatum</name>
    <dbReference type="NCBI Taxonomy" id="56646"/>
    <lineage>
        <taxon>Eukaryota</taxon>
        <taxon>Fungi</taxon>
        <taxon>Dikarya</taxon>
        <taxon>Ascomycota</taxon>
        <taxon>Pezizomycotina</taxon>
        <taxon>Sordariomycetes</taxon>
        <taxon>Hypocreomycetidae</taxon>
        <taxon>Hypocreales</taxon>
        <taxon>Nectriaceae</taxon>
        <taxon>Fusarium</taxon>
    </lineage>
</organism>
<dbReference type="EMBL" id="LN649232">
    <property type="protein sequence ID" value="CEI41534.1"/>
    <property type="molecule type" value="Genomic_DNA"/>
</dbReference>
<accession>A0A2L2TH99</accession>
<evidence type="ECO:0000313" key="3">
    <source>
        <dbReference type="Proteomes" id="UP000245910"/>
    </source>
</evidence>
<keyword evidence="3" id="KW-1185">Reference proteome</keyword>
<dbReference type="STRING" id="56646.A0A2L2TH99"/>
<evidence type="ECO:0000313" key="2">
    <source>
        <dbReference type="EMBL" id="CEI41534.1"/>
    </source>
</evidence>
<dbReference type="AlphaFoldDB" id="A0A2L2TH99"/>
<name>A0A2L2TH99_9HYPO</name>
<feature type="region of interest" description="Disordered" evidence="1">
    <location>
        <begin position="410"/>
        <end position="437"/>
    </location>
</feature>
<feature type="compositionally biased region" description="Acidic residues" evidence="1">
    <location>
        <begin position="417"/>
        <end position="428"/>
    </location>
</feature>
<dbReference type="Proteomes" id="UP000245910">
    <property type="component" value="Chromosome IIII"/>
</dbReference>
<proteinExistence type="predicted"/>
<protein>
    <submittedName>
        <fullName evidence="2">Uncharacterized protein</fullName>
    </submittedName>
</protein>
<sequence>MDRLAPEIICNIISRLYDEGEPLSPDNRIAPLAVLCRQWQPLVEAQTFRRLRLDETFRFPIIGSPLTPLRLSYIRKLVYIFPPGNFDMSIPTPFDKRPKTDFTSMILQILFYQLAKIPLIQEPLLNLELVTPVFGDFLRGCPRDLDVGFTLPDLPELPMAMFYIASKMPRLREFSGVLTTTTSSIYQRIELAESLSMLPTSIHNFGLKYHQRHLPDGLLTMQDGEDILTRELRRFSQREGLKDFAFHGCVEPSIFWPPASDASDPRHWPTLKSFLLGMYDVQGLTCLRANEPLSNAEDKEHWDRVYAHGGLMNEFYQAAAKCSACMPKAEYNSIDFNDDWGTSLAFCTVDPDDPCLTLIGKTDIEIEDETVREWRKAAEARNLVFKVRLGNDDDEQYQAIDAFKPGEVVEKEKMREDEVEESDGDESSDGGPEQEAIRQRILEQTEARAIVAANFYPFLPFNPLGG</sequence>
<reference evidence="3" key="1">
    <citation type="submission" date="2014-10" db="EMBL/GenBank/DDBJ databases">
        <authorList>
            <person name="King R."/>
        </authorList>
    </citation>
    <scope>NUCLEOTIDE SEQUENCE [LARGE SCALE GENOMIC DNA]</scope>
    <source>
        <strain evidence="3">A3/5</strain>
    </source>
</reference>